<keyword evidence="1" id="KW-0812">Transmembrane</keyword>
<dbReference type="Proteomes" id="UP001595807">
    <property type="component" value="Unassembled WGS sequence"/>
</dbReference>
<protein>
    <submittedName>
        <fullName evidence="2">DUF202 domain-containing protein</fullName>
    </submittedName>
</protein>
<dbReference type="RefSeq" id="WP_380424499.1">
    <property type="nucleotide sequence ID" value="NZ_JBHRZV010000004.1"/>
</dbReference>
<proteinExistence type="predicted"/>
<accession>A0ABV8CSX4</accession>
<gene>
    <name evidence="2" type="ORF">ACFORF_01070</name>
</gene>
<keyword evidence="3" id="KW-1185">Reference proteome</keyword>
<feature type="transmembrane region" description="Helical" evidence="1">
    <location>
        <begin position="27"/>
        <end position="45"/>
    </location>
</feature>
<name>A0ABV8CSX4_9STRE</name>
<evidence type="ECO:0000313" key="3">
    <source>
        <dbReference type="Proteomes" id="UP001595807"/>
    </source>
</evidence>
<sequence length="93" mass="11005">MDRTEFLKGYEQEIAYQKHMLENIGRWFQVAFLLATVSLVLLYYFHSHLWMKLLFGLFLILGVLGMTLLGQVIYRGRKNLLKVQLDLEKKLAQ</sequence>
<evidence type="ECO:0000313" key="2">
    <source>
        <dbReference type="EMBL" id="MFC3927226.1"/>
    </source>
</evidence>
<evidence type="ECO:0000256" key="1">
    <source>
        <dbReference type="SAM" id="Phobius"/>
    </source>
</evidence>
<keyword evidence="1" id="KW-0472">Membrane</keyword>
<dbReference type="EMBL" id="JBHRZV010000004">
    <property type="protein sequence ID" value="MFC3927226.1"/>
    <property type="molecule type" value="Genomic_DNA"/>
</dbReference>
<organism evidence="2 3">
    <name type="scientific">Streptococcus caprae</name>
    <dbReference type="NCBI Taxonomy" id="1640501"/>
    <lineage>
        <taxon>Bacteria</taxon>
        <taxon>Bacillati</taxon>
        <taxon>Bacillota</taxon>
        <taxon>Bacilli</taxon>
        <taxon>Lactobacillales</taxon>
        <taxon>Streptococcaceae</taxon>
        <taxon>Streptococcus</taxon>
    </lineage>
</organism>
<feature type="transmembrane region" description="Helical" evidence="1">
    <location>
        <begin position="51"/>
        <end position="74"/>
    </location>
</feature>
<reference evidence="3" key="1">
    <citation type="journal article" date="2019" name="Int. J. Syst. Evol. Microbiol.">
        <title>The Global Catalogue of Microorganisms (GCM) 10K type strain sequencing project: providing services to taxonomists for standard genome sequencing and annotation.</title>
        <authorList>
            <consortium name="The Broad Institute Genomics Platform"/>
            <consortium name="The Broad Institute Genome Sequencing Center for Infectious Disease"/>
            <person name="Wu L."/>
            <person name="Ma J."/>
        </authorList>
    </citation>
    <scope>NUCLEOTIDE SEQUENCE [LARGE SCALE GENOMIC DNA]</scope>
    <source>
        <strain evidence="3">CCUG 67170</strain>
    </source>
</reference>
<comment type="caution">
    <text evidence="2">The sequence shown here is derived from an EMBL/GenBank/DDBJ whole genome shotgun (WGS) entry which is preliminary data.</text>
</comment>
<keyword evidence="1" id="KW-1133">Transmembrane helix</keyword>